<name>A0ABR1NYG7_DIAER</name>
<accession>A0ABR1NYG7</accession>
<evidence type="ECO:0000313" key="2">
    <source>
        <dbReference type="EMBL" id="KAK7720307.1"/>
    </source>
</evidence>
<organism evidence="2 3">
    <name type="scientific">Diaporthe eres</name>
    <name type="common">Phomopsis oblonga</name>
    <dbReference type="NCBI Taxonomy" id="83184"/>
    <lineage>
        <taxon>Eukaryota</taxon>
        <taxon>Fungi</taxon>
        <taxon>Dikarya</taxon>
        <taxon>Ascomycota</taxon>
        <taxon>Pezizomycotina</taxon>
        <taxon>Sordariomycetes</taxon>
        <taxon>Sordariomycetidae</taxon>
        <taxon>Diaporthales</taxon>
        <taxon>Diaporthaceae</taxon>
        <taxon>Diaporthe</taxon>
        <taxon>Diaporthe eres species complex</taxon>
    </lineage>
</organism>
<comment type="caution">
    <text evidence="2">The sequence shown here is derived from an EMBL/GenBank/DDBJ whole genome shotgun (WGS) entry which is preliminary data.</text>
</comment>
<dbReference type="PANTHER" id="PTHR40618">
    <property type="entry name" value="B-ZIP TRANSCRIPTION FACTOR (EUROFUNG)-RELATED"/>
    <property type="match status" value="1"/>
</dbReference>
<evidence type="ECO:0000313" key="3">
    <source>
        <dbReference type="Proteomes" id="UP001430848"/>
    </source>
</evidence>
<reference evidence="2 3" key="1">
    <citation type="submission" date="2024-02" db="EMBL/GenBank/DDBJ databases">
        <title>De novo assembly and annotation of 12 fungi associated with fruit tree decline syndrome in Ontario, Canada.</title>
        <authorList>
            <person name="Sulman M."/>
            <person name="Ellouze W."/>
            <person name="Ilyukhin E."/>
        </authorList>
    </citation>
    <scope>NUCLEOTIDE SEQUENCE [LARGE SCALE GENOMIC DNA]</scope>
    <source>
        <strain evidence="2 3">M169</strain>
    </source>
</reference>
<sequence length="208" mass="23255">MPQVDTTAVSVDAAEVGTRQSSRKRGRPRKTPENGGALTPKELRLACAYNAFETLGNPRVSLDSIRNKFRFLLSLMSREHLTSYYKASLQARLNQSPLDTWDAVPFYGLGGAGSHYPDPSPPPRRSGDPEDPAHPDWPFVSDPLFELTTGIRENLDDTWFDARDLEGYLKERGVCLVAQRPSSLQHEASSTYIDVVRLSQGVWYLFAL</sequence>
<keyword evidence="3" id="KW-1185">Reference proteome</keyword>
<evidence type="ECO:0000256" key="1">
    <source>
        <dbReference type="SAM" id="MobiDB-lite"/>
    </source>
</evidence>
<feature type="region of interest" description="Disordered" evidence="1">
    <location>
        <begin position="112"/>
        <end position="133"/>
    </location>
</feature>
<dbReference type="Proteomes" id="UP001430848">
    <property type="component" value="Unassembled WGS sequence"/>
</dbReference>
<dbReference type="PANTHER" id="PTHR40618:SF1">
    <property type="entry name" value="B-ZIP TRANSCRIPTION FACTOR (EUROFUNG)"/>
    <property type="match status" value="1"/>
</dbReference>
<protein>
    <submittedName>
        <fullName evidence="2">Uncharacterized protein</fullName>
    </submittedName>
</protein>
<gene>
    <name evidence="2" type="ORF">SLS63_009854</name>
</gene>
<dbReference type="EMBL" id="JAKNSF020000076">
    <property type="protein sequence ID" value="KAK7720307.1"/>
    <property type="molecule type" value="Genomic_DNA"/>
</dbReference>
<feature type="region of interest" description="Disordered" evidence="1">
    <location>
        <begin position="1"/>
        <end position="39"/>
    </location>
</feature>
<proteinExistence type="predicted"/>